<dbReference type="GO" id="GO:0005509">
    <property type="term" value="F:calcium ion binding"/>
    <property type="evidence" value="ECO:0007669"/>
    <property type="project" value="InterPro"/>
</dbReference>
<dbReference type="InterPro" id="IPR018511">
    <property type="entry name" value="Hemolysin-typ_Ca-bd_CS"/>
</dbReference>
<sequence length="816" mass="83806">MATIDGTSASETLVGGSDSDLINGYAGNDTITGDGGNDTMYGGTGNDYFRIGGTSFGTDIFNGGDGADAIYLTADVTVSQLLLDSAHVISTETLDFNYSDISGTGGNDVFDISGIITVNGYRRMYLQDGNDRFTGYQGNDNVDGGAGVDTLIGNSGSDTLIGGGGNDSMLGGSGNDYFFIGGTDTGTDIYNGGDGADTIYLTSDINTSRLQLSSANVISTETLDFNYSDISGTGGGDIFDISGITTVNGYRRMYLQDGNDRFTGYQGNDNVDGGAGNDTLIGNSGSDTLIGSGGNDQLLGMSGNDYFYIGGNDFGSDTYIGGEGQDIIYLTSDITTSQFLLTSANVISAETLDFNYSDISGTGGNDVFSISGITSVIGYRIIYLQDGADSFTGYLGNDYVDGGSGNDTLLGGAGNDTLIGGSGNDVLNGGTGNDYFYIGGNDFGSDRYVGYDGSDTIYMTSDINVSRFVLTSGNMIGIESLDFAYRDLGGTGGNDFFDISGIQYTYSYRWIELQDGNDYFRGYQGSDYVDGGAGNDTLIGGAGNDSLRGGSGTDTVTYATSRSGIRVDLSLTTSQALGGNEGADTLESIENVIGSNYSDRITGNASANLLVGYGGNDTLEGGAGNDTLNGGTGLDTVVYTSANAGVIVNLNQTSAQNVGGGMGIDLLVGIEHVTGSNYDDRLLGSGGANILNAGNRNDVVIGAAGNDVLYGGTGNDTLDGGTGNDVLWGQAGNDILTGGTGADQFVFQAGYGSDQIRGWENGSDHIVIRGGTTYDEFSDLTIRSVGGHAVVSFGGTSITLVGVSVAQVDASDFQFV</sequence>
<dbReference type="EMBL" id="QPJL01000017">
    <property type="protein sequence ID" value="RCW80816.1"/>
    <property type="molecule type" value="Genomic_DNA"/>
</dbReference>
<dbReference type="SUPFAM" id="SSF51120">
    <property type="entry name" value="beta-Roll"/>
    <property type="match status" value="7"/>
</dbReference>
<dbReference type="RefSeq" id="WP_114350121.1">
    <property type="nucleotide sequence ID" value="NZ_QPJL01000017.1"/>
</dbReference>
<dbReference type="AlphaFoldDB" id="A0A368YNE8"/>
<evidence type="ECO:0000256" key="1">
    <source>
        <dbReference type="ARBA" id="ARBA00004613"/>
    </source>
</evidence>
<dbReference type="InterPro" id="IPR001343">
    <property type="entry name" value="Hemolysn_Ca-bd"/>
</dbReference>
<dbReference type="PANTHER" id="PTHR38340">
    <property type="entry name" value="S-LAYER PROTEIN"/>
    <property type="match status" value="1"/>
</dbReference>
<keyword evidence="4" id="KW-1185">Reference proteome</keyword>
<keyword evidence="2" id="KW-0964">Secreted</keyword>
<accession>A0A368YNE8</accession>
<dbReference type="Pfam" id="PF00353">
    <property type="entry name" value="HemolysinCabind"/>
    <property type="match status" value="13"/>
</dbReference>
<evidence type="ECO:0000313" key="4">
    <source>
        <dbReference type="Proteomes" id="UP000253345"/>
    </source>
</evidence>
<dbReference type="PRINTS" id="PR00313">
    <property type="entry name" value="CABNDNGRPT"/>
</dbReference>
<dbReference type="Proteomes" id="UP000253345">
    <property type="component" value="Unassembled WGS sequence"/>
</dbReference>
<name>A0A368YNE8_9RHOB</name>
<proteinExistence type="predicted"/>
<dbReference type="PROSITE" id="PS00330">
    <property type="entry name" value="HEMOLYSIN_CALCIUM"/>
    <property type="match status" value="7"/>
</dbReference>
<comment type="subcellular location">
    <subcellularLocation>
        <location evidence="1">Secreted</location>
    </subcellularLocation>
</comment>
<dbReference type="Gene3D" id="2.150.10.10">
    <property type="entry name" value="Serralysin-like metalloprotease, C-terminal"/>
    <property type="match status" value="5"/>
</dbReference>
<protein>
    <submittedName>
        <fullName evidence="3">Hemolysin type calcium-binding protein</fullName>
    </submittedName>
</protein>
<dbReference type="PANTHER" id="PTHR38340:SF1">
    <property type="entry name" value="S-LAYER PROTEIN"/>
    <property type="match status" value="1"/>
</dbReference>
<reference evidence="3 4" key="1">
    <citation type="submission" date="2018-07" db="EMBL/GenBank/DDBJ databases">
        <title>Genomic Encyclopedia of Type Strains, Phase III (KMG-III): the genomes of soil and plant-associated and newly described type strains.</title>
        <authorList>
            <person name="Whitman W."/>
        </authorList>
    </citation>
    <scope>NUCLEOTIDE SEQUENCE [LARGE SCALE GENOMIC DNA]</scope>
    <source>
        <strain evidence="3 4">CECT 8525</strain>
    </source>
</reference>
<evidence type="ECO:0000313" key="3">
    <source>
        <dbReference type="EMBL" id="RCW80816.1"/>
    </source>
</evidence>
<evidence type="ECO:0000256" key="2">
    <source>
        <dbReference type="ARBA" id="ARBA00022525"/>
    </source>
</evidence>
<dbReference type="InterPro" id="IPR050557">
    <property type="entry name" value="RTX_toxin/Mannuronan_C5-epim"/>
</dbReference>
<gene>
    <name evidence="3" type="ORF">DFP89_11762</name>
</gene>
<dbReference type="GO" id="GO:0005576">
    <property type="term" value="C:extracellular region"/>
    <property type="evidence" value="ECO:0007669"/>
    <property type="project" value="UniProtKB-SubCell"/>
</dbReference>
<comment type="caution">
    <text evidence="3">The sequence shown here is derived from an EMBL/GenBank/DDBJ whole genome shotgun (WGS) entry which is preliminary data.</text>
</comment>
<organism evidence="3 4">
    <name type="scientific">Paracoccus lutimaris</name>
    <dbReference type="NCBI Taxonomy" id="1490030"/>
    <lineage>
        <taxon>Bacteria</taxon>
        <taxon>Pseudomonadati</taxon>
        <taxon>Pseudomonadota</taxon>
        <taxon>Alphaproteobacteria</taxon>
        <taxon>Rhodobacterales</taxon>
        <taxon>Paracoccaceae</taxon>
        <taxon>Paracoccus</taxon>
    </lineage>
</organism>
<dbReference type="InterPro" id="IPR011049">
    <property type="entry name" value="Serralysin-like_metalloprot_C"/>
</dbReference>
<dbReference type="OrthoDB" id="9795675at2"/>